<evidence type="ECO:0008006" key="7">
    <source>
        <dbReference type="Google" id="ProtNLM"/>
    </source>
</evidence>
<sequence length="695" mass="78557">MPNLTLNIRSRLILLLGALLTLVGVAGYIIVQDSQQRLIESQAVRVAEIVTRQAAAAHSIYSNNILGKIEKDKIGFADVNFHKKKGALPIPAQFMKSLALRSSGTSDGLYKYRLVSKWNLAEDQNLNNDFLIEAWKHLEQQDQLEPTQAIQWTPFYSIREFNGEKTLLFLSADPASKKSCITCHNNYEQYPAMVERRSEQGVAPQKEWKLHQLMGATFVQIPIQSMQTLASKESTQTMLWILVILTGGLALLALFLLGDFTKARRVTKELYWQARHDDLTKLPNRLSFNKKAEDLLQSAHKENKTHAMFYMDLDQFKVVNDTCGHASGDVLLCQITKELQLDIEASHMLARLGGDEFGVLLENVSIQQAEEIAKTLCANIKNYLYTCKGRTFNVGVSIGVVAINKDSKSVDDALRQADLSCYAAKEAGRNRVHLYLEADEEMVLRKGEMTWVSRILKALKEDRILIYSQKITALNTKETHIHREVLVRLLDEDGRIVSPGEFLPAAERYDLMSKLDLAILDLSLSALHKRAFSDLGDDGFISVNISGQSFSNESFLTEVLALIKHHDVDTNQLCFELTESTAISNPIFVRHFMAEMKKLGIKFALDDFGTGLSSLTYLKQFPVDYLKIDGSFIKDIVQDPIDRTLVEAINQMAHTMKIQTIAEYVESEEILELLHEMKVDYAQGYYIERPNQVIV</sequence>
<dbReference type="PROSITE" id="PS50887">
    <property type="entry name" value="GGDEF"/>
    <property type="match status" value="1"/>
</dbReference>
<keyword evidence="2" id="KW-1133">Transmembrane helix</keyword>
<gene>
    <name evidence="5" type="ORF">DKT75_04630</name>
</gene>
<dbReference type="SUPFAM" id="SSF141868">
    <property type="entry name" value="EAL domain-like"/>
    <property type="match status" value="1"/>
</dbReference>
<comment type="cofactor">
    <cofactor evidence="1">
        <name>Mg(2+)</name>
        <dbReference type="ChEBI" id="CHEBI:18420"/>
    </cofactor>
</comment>
<dbReference type="InterPro" id="IPR043128">
    <property type="entry name" value="Rev_trsase/Diguanyl_cyclase"/>
</dbReference>
<evidence type="ECO:0000313" key="6">
    <source>
        <dbReference type="Proteomes" id="UP000245506"/>
    </source>
</evidence>
<organism evidence="5 6">
    <name type="scientific">Leucothrix arctica</name>
    <dbReference type="NCBI Taxonomy" id="1481894"/>
    <lineage>
        <taxon>Bacteria</taxon>
        <taxon>Pseudomonadati</taxon>
        <taxon>Pseudomonadota</taxon>
        <taxon>Gammaproteobacteria</taxon>
        <taxon>Thiotrichales</taxon>
        <taxon>Thiotrichaceae</taxon>
        <taxon>Leucothrix</taxon>
    </lineage>
</organism>
<dbReference type="Pfam" id="PF00563">
    <property type="entry name" value="EAL"/>
    <property type="match status" value="1"/>
</dbReference>
<dbReference type="AlphaFoldDB" id="A0A317CLU2"/>
<dbReference type="PROSITE" id="PS50883">
    <property type="entry name" value="EAL"/>
    <property type="match status" value="1"/>
</dbReference>
<dbReference type="PANTHER" id="PTHR33121:SF23">
    <property type="entry name" value="CYCLIC DI-GMP PHOSPHODIESTERASE PDEB"/>
    <property type="match status" value="1"/>
</dbReference>
<dbReference type="RefSeq" id="WP_109822254.1">
    <property type="nucleotide sequence ID" value="NZ_QGKL01000012.1"/>
</dbReference>
<evidence type="ECO:0000256" key="1">
    <source>
        <dbReference type="ARBA" id="ARBA00001946"/>
    </source>
</evidence>
<dbReference type="InterPro" id="IPR001633">
    <property type="entry name" value="EAL_dom"/>
</dbReference>
<dbReference type="CDD" id="cd01949">
    <property type="entry name" value="GGDEF"/>
    <property type="match status" value="1"/>
</dbReference>
<name>A0A317CLU2_9GAMM</name>
<dbReference type="InterPro" id="IPR050706">
    <property type="entry name" value="Cyclic-di-GMP_PDE-like"/>
</dbReference>
<dbReference type="OrthoDB" id="9813913at2"/>
<comment type="caution">
    <text evidence="5">The sequence shown here is derived from an EMBL/GenBank/DDBJ whole genome shotgun (WGS) entry which is preliminary data.</text>
</comment>
<dbReference type="SMART" id="SM00052">
    <property type="entry name" value="EAL"/>
    <property type="match status" value="1"/>
</dbReference>
<reference evidence="5 6" key="1">
    <citation type="submission" date="2018-05" db="EMBL/GenBank/DDBJ databases">
        <title>Leucothrix arctica sp. nov., isolated from Arctic seawater.</title>
        <authorList>
            <person name="Choi A."/>
            <person name="Baek K."/>
        </authorList>
    </citation>
    <scope>NUCLEOTIDE SEQUENCE [LARGE SCALE GENOMIC DNA]</scope>
    <source>
        <strain evidence="5 6">IMCC9719</strain>
    </source>
</reference>
<dbReference type="NCBIfam" id="TIGR00254">
    <property type="entry name" value="GGDEF"/>
    <property type="match status" value="1"/>
</dbReference>
<protein>
    <recommendedName>
        <fullName evidence="7">Diguanylate cyclase</fullName>
    </recommendedName>
</protein>
<dbReference type="SMART" id="SM00267">
    <property type="entry name" value="GGDEF"/>
    <property type="match status" value="1"/>
</dbReference>
<dbReference type="CDD" id="cd01948">
    <property type="entry name" value="EAL"/>
    <property type="match status" value="1"/>
</dbReference>
<dbReference type="Gene3D" id="3.30.70.270">
    <property type="match status" value="1"/>
</dbReference>
<dbReference type="GO" id="GO:0071111">
    <property type="term" value="F:cyclic-guanylate-specific phosphodiesterase activity"/>
    <property type="evidence" value="ECO:0007669"/>
    <property type="project" value="InterPro"/>
</dbReference>
<evidence type="ECO:0000259" key="4">
    <source>
        <dbReference type="PROSITE" id="PS50887"/>
    </source>
</evidence>
<keyword evidence="2" id="KW-0472">Membrane</keyword>
<evidence type="ECO:0000313" key="5">
    <source>
        <dbReference type="EMBL" id="PWQ98413.1"/>
    </source>
</evidence>
<evidence type="ECO:0000256" key="2">
    <source>
        <dbReference type="SAM" id="Phobius"/>
    </source>
</evidence>
<dbReference type="Pfam" id="PF00990">
    <property type="entry name" value="GGDEF"/>
    <property type="match status" value="1"/>
</dbReference>
<dbReference type="SUPFAM" id="SSF55073">
    <property type="entry name" value="Nucleotide cyclase"/>
    <property type="match status" value="1"/>
</dbReference>
<feature type="domain" description="GGDEF" evidence="4">
    <location>
        <begin position="304"/>
        <end position="437"/>
    </location>
</feature>
<dbReference type="Proteomes" id="UP000245506">
    <property type="component" value="Unassembled WGS sequence"/>
</dbReference>
<dbReference type="PANTHER" id="PTHR33121">
    <property type="entry name" value="CYCLIC DI-GMP PHOSPHODIESTERASE PDEF"/>
    <property type="match status" value="1"/>
</dbReference>
<keyword evidence="6" id="KW-1185">Reference proteome</keyword>
<proteinExistence type="predicted"/>
<dbReference type="FunFam" id="3.30.70.270:FF:000001">
    <property type="entry name" value="Diguanylate cyclase domain protein"/>
    <property type="match status" value="1"/>
</dbReference>
<dbReference type="EMBL" id="QGKL01000012">
    <property type="protein sequence ID" value="PWQ98413.1"/>
    <property type="molecule type" value="Genomic_DNA"/>
</dbReference>
<evidence type="ECO:0000259" key="3">
    <source>
        <dbReference type="PROSITE" id="PS50883"/>
    </source>
</evidence>
<keyword evidence="2" id="KW-0812">Transmembrane</keyword>
<dbReference type="Gene3D" id="3.20.20.450">
    <property type="entry name" value="EAL domain"/>
    <property type="match status" value="1"/>
</dbReference>
<dbReference type="InterPro" id="IPR029787">
    <property type="entry name" value="Nucleotide_cyclase"/>
</dbReference>
<accession>A0A317CLU2</accession>
<dbReference type="InterPro" id="IPR021796">
    <property type="entry name" value="Tll0287-like_dom"/>
</dbReference>
<dbReference type="InterPro" id="IPR035919">
    <property type="entry name" value="EAL_sf"/>
</dbReference>
<dbReference type="Pfam" id="PF11845">
    <property type="entry name" value="Tll0287-like"/>
    <property type="match status" value="1"/>
</dbReference>
<feature type="transmembrane region" description="Helical" evidence="2">
    <location>
        <begin position="238"/>
        <end position="258"/>
    </location>
</feature>
<dbReference type="InterPro" id="IPR000160">
    <property type="entry name" value="GGDEF_dom"/>
</dbReference>
<feature type="domain" description="EAL" evidence="3">
    <location>
        <begin position="448"/>
        <end position="695"/>
    </location>
</feature>